<evidence type="ECO:0000313" key="1">
    <source>
        <dbReference type="EMBL" id="VYS85602.1"/>
    </source>
</evidence>
<dbReference type="AlphaFoldDB" id="A0A6N2RXK7"/>
<gene>
    <name evidence="1" type="ORF">CULFYP111_00629</name>
</gene>
<reference evidence="1" key="1">
    <citation type="submission" date="2019-11" db="EMBL/GenBank/DDBJ databases">
        <authorList>
            <person name="Feng L."/>
        </authorList>
    </citation>
    <scope>NUCLEOTIDE SEQUENCE</scope>
    <source>
        <strain evidence="1">CUreolyticusLFYP111</strain>
    </source>
</reference>
<protein>
    <submittedName>
        <fullName evidence="1">Uncharacterized protein</fullName>
    </submittedName>
</protein>
<accession>A0A6N2RXK7</accession>
<sequence length="155" mass="18071">MITSTTKTVAIWGAGNRGKTSIITKIYHKFLNLQNCVLIYKSEKLNKIDFICIFRYGEKHIAFNSAGDNNWEVEDGINNINKEAKNRNIDIDYYICATRTRGESINALENIVSSENLFYFDSRLSINTNFENEIWLDKYGDFQSERIYDFLIKII</sequence>
<organism evidence="1">
    <name type="scientific">Campylobacter ureolyticus</name>
    <dbReference type="NCBI Taxonomy" id="827"/>
    <lineage>
        <taxon>Bacteria</taxon>
        <taxon>Pseudomonadati</taxon>
        <taxon>Campylobacterota</taxon>
        <taxon>Epsilonproteobacteria</taxon>
        <taxon>Campylobacterales</taxon>
        <taxon>Campylobacteraceae</taxon>
        <taxon>Campylobacter</taxon>
    </lineage>
</organism>
<dbReference type="EMBL" id="CACRSK010000002">
    <property type="protein sequence ID" value="VYS85602.1"/>
    <property type="molecule type" value="Genomic_DNA"/>
</dbReference>
<name>A0A6N2RXK7_9BACT</name>
<proteinExistence type="predicted"/>
<dbReference type="RefSeq" id="WP_156847088.1">
    <property type="nucleotide sequence ID" value="NZ_CACRSK010000002.1"/>
</dbReference>